<keyword evidence="15" id="KW-1185">Reference proteome</keyword>
<dbReference type="InterPro" id="IPR005467">
    <property type="entry name" value="His_kinase_dom"/>
</dbReference>
<dbReference type="InterPro" id="IPR050736">
    <property type="entry name" value="Sensor_HK_Regulatory"/>
</dbReference>
<dbReference type="CDD" id="cd00082">
    <property type="entry name" value="HisKA"/>
    <property type="match status" value="1"/>
</dbReference>
<feature type="domain" description="CHASE" evidence="13">
    <location>
        <begin position="94"/>
        <end position="235"/>
    </location>
</feature>
<dbReference type="InterPro" id="IPR003594">
    <property type="entry name" value="HATPase_dom"/>
</dbReference>
<name>A0ABW2B1Q7_9RHOB</name>
<keyword evidence="6" id="KW-0812">Transmembrane</keyword>
<evidence type="ECO:0000256" key="4">
    <source>
        <dbReference type="ARBA" id="ARBA00022553"/>
    </source>
</evidence>
<dbReference type="PANTHER" id="PTHR43711">
    <property type="entry name" value="TWO-COMPONENT HISTIDINE KINASE"/>
    <property type="match status" value="1"/>
</dbReference>
<evidence type="ECO:0000256" key="2">
    <source>
        <dbReference type="ARBA" id="ARBA00004370"/>
    </source>
</evidence>
<accession>A0ABW2B1Q7</accession>
<keyword evidence="4" id="KW-0597">Phosphoprotein</keyword>
<dbReference type="Pfam" id="PF02518">
    <property type="entry name" value="HATPase_c"/>
    <property type="match status" value="1"/>
</dbReference>
<dbReference type="Gene3D" id="1.10.287.130">
    <property type="match status" value="1"/>
</dbReference>
<comment type="catalytic activity">
    <reaction evidence="1">
        <text>ATP + protein L-histidine = ADP + protein N-phospho-L-histidine.</text>
        <dbReference type="EC" id="2.7.13.3"/>
    </reaction>
</comment>
<evidence type="ECO:0000256" key="7">
    <source>
        <dbReference type="ARBA" id="ARBA00022777"/>
    </source>
</evidence>
<dbReference type="Pfam" id="PF12860">
    <property type="entry name" value="PAS_7"/>
    <property type="match status" value="1"/>
</dbReference>
<keyword evidence="9" id="KW-0902">Two-component regulatory system</keyword>
<dbReference type="EC" id="2.7.13.3" evidence="3"/>
<dbReference type="InterPro" id="IPR006189">
    <property type="entry name" value="CHASE_dom"/>
</dbReference>
<dbReference type="SUPFAM" id="SSF55785">
    <property type="entry name" value="PYP-like sensor domain (PAS domain)"/>
    <property type="match status" value="1"/>
</dbReference>
<feature type="region of interest" description="Disordered" evidence="11">
    <location>
        <begin position="638"/>
        <end position="676"/>
    </location>
</feature>
<evidence type="ECO:0000256" key="1">
    <source>
        <dbReference type="ARBA" id="ARBA00000085"/>
    </source>
</evidence>
<feature type="domain" description="Histidine kinase" evidence="12">
    <location>
        <begin position="417"/>
        <end position="658"/>
    </location>
</feature>
<evidence type="ECO:0000256" key="3">
    <source>
        <dbReference type="ARBA" id="ARBA00012438"/>
    </source>
</evidence>
<dbReference type="InterPro" id="IPR035965">
    <property type="entry name" value="PAS-like_dom_sf"/>
</dbReference>
<evidence type="ECO:0000256" key="8">
    <source>
        <dbReference type="ARBA" id="ARBA00022989"/>
    </source>
</evidence>
<comment type="subcellular location">
    <subcellularLocation>
        <location evidence="2">Membrane</location>
    </subcellularLocation>
</comment>
<dbReference type="PROSITE" id="PS50839">
    <property type="entry name" value="CHASE"/>
    <property type="match status" value="1"/>
</dbReference>
<dbReference type="Pfam" id="PF03924">
    <property type="entry name" value="CHASE"/>
    <property type="match status" value="1"/>
</dbReference>
<evidence type="ECO:0000259" key="12">
    <source>
        <dbReference type="PROSITE" id="PS50109"/>
    </source>
</evidence>
<comment type="caution">
    <text evidence="14">The sequence shown here is derived from an EMBL/GenBank/DDBJ whole genome shotgun (WGS) entry which is preliminary data.</text>
</comment>
<proteinExistence type="predicted"/>
<evidence type="ECO:0000256" key="9">
    <source>
        <dbReference type="ARBA" id="ARBA00023012"/>
    </source>
</evidence>
<evidence type="ECO:0000256" key="10">
    <source>
        <dbReference type="ARBA" id="ARBA00023136"/>
    </source>
</evidence>
<dbReference type="SMART" id="SM01079">
    <property type="entry name" value="CHASE"/>
    <property type="match status" value="1"/>
</dbReference>
<dbReference type="SMART" id="SM00388">
    <property type="entry name" value="HisKA"/>
    <property type="match status" value="1"/>
</dbReference>
<dbReference type="EMBL" id="JBHSWG010000001">
    <property type="protein sequence ID" value="MFC6759634.1"/>
    <property type="molecule type" value="Genomic_DNA"/>
</dbReference>
<dbReference type="SUPFAM" id="SSF55874">
    <property type="entry name" value="ATPase domain of HSP90 chaperone/DNA topoisomerase II/histidine kinase"/>
    <property type="match status" value="1"/>
</dbReference>
<dbReference type="InterPro" id="IPR003661">
    <property type="entry name" value="HisK_dim/P_dom"/>
</dbReference>
<dbReference type="Gene3D" id="3.30.450.20">
    <property type="entry name" value="PAS domain"/>
    <property type="match status" value="1"/>
</dbReference>
<keyword evidence="14" id="KW-0547">Nucleotide-binding</keyword>
<organism evidence="14 15">
    <name type="scientific">Sulfitobacter porphyrae</name>
    <dbReference type="NCBI Taxonomy" id="1246864"/>
    <lineage>
        <taxon>Bacteria</taxon>
        <taxon>Pseudomonadati</taxon>
        <taxon>Pseudomonadota</taxon>
        <taxon>Alphaproteobacteria</taxon>
        <taxon>Rhodobacterales</taxon>
        <taxon>Roseobacteraceae</taxon>
        <taxon>Sulfitobacter</taxon>
    </lineage>
</organism>
<keyword evidence="8" id="KW-1133">Transmembrane helix</keyword>
<dbReference type="CDD" id="cd16922">
    <property type="entry name" value="HATPase_EvgS-ArcB-TorS-like"/>
    <property type="match status" value="1"/>
</dbReference>
<dbReference type="PRINTS" id="PR00344">
    <property type="entry name" value="BCTRLSENSOR"/>
</dbReference>
<protein>
    <recommendedName>
        <fullName evidence="3">histidine kinase</fullName>
        <ecNumber evidence="3">2.7.13.3</ecNumber>
    </recommendedName>
</protein>
<keyword evidence="7" id="KW-0418">Kinase</keyword>
<dbReference type="InterPro" id="IPR036097">
    <property type="entry name" value="HisK_dim/P_sf"/>
</dbReference>
<reference evidence="15" key="1">
    <citation type="journal article" date="2019" name="Int. J. Syst. Evol. Microbiol.">
        <title>The Global Catalogue of Microorganisms (GCM) 10K type strain sequencing project: providing services to taxonomists for standard genome sequencing and annotation.</title>
        <authorList>
            <consortium name="The Broad Institute Genomics Platform"/>
            <consortium name="The Broad Institute Genome Sequencing Center for Infectious Disease"/>
            <person name="Wu L."/>
            <person name="Ma J."/>
        </authorList>
    </citation>
    <scope>NUCLEOTIDE SEQUENCE [LARGE SCALE GENOMIC DNA]</scope>
    <source>
        <strain evidence="15">CCUG 66188</strain>
    </source>
</reference>
<evidence type="ECO:0000256" key="5">
    <source>
        <dbReference type="ARBA" id="ARBA00022679"/>
    </source>
</evidence>
<evidence type="ECO:0000259" key="13">
    <source>
        <dbReference type="PROSITE" id="PS50839"/>
    </source>
</evidence>
<dbReference type="Pfam" id="PF00512">
    <property type="entry name" value="HisKA"/>
    <property type="match status" value="1"/>
</dbReference>
<dbReference type="Proteomes" id="UP001596353">
    <property type="component" value="Unassembled WGS sequence"/>
</dbReference>
<dbReference type="InterPro" id="IPR004358">
    <property type="entry name" value="Sig_transdc_His_kin-like_C"/>
</dbReference>
<feature type="compositionally biased region" description="Polar residues" evidence="11">
    <location>
        <begin position="638"/>
        <end position="649"/>
    </location>
</feature>
<evidence type="ECO:0000256" key="6">
    <source>
        <dbReference type="ARBA" id="ARBA00022692"/>
    </source>
</evidence>
<keyword evidence="10" id="KW-0472">Membrane</keyword>
<sequence>MLIAAVCGIIVAFGKKIENLSYQTYLQSLRLNATIELSTIREQFESEMVDRVLRITQLASALSENPDMNQTEFNIKAVDFLLQSNDVINVAAAPDLVVSMVFPKTGNEAVLGLDYRANPAQFPKVAEAMRTGRGQIDGPVNLVQGGRGLILRQPVFTKRNGQTEPWGLLSVVLDYDSFVDNISSTNLSERYDIVLRERRIDDAPTAQVLLGDITALSQDPVVMTLNIPLGIWELAATPAEGWPLRRPQFVWHWAMRLAFTSLVAFGLMYVLRLADNRRNAESRLQNGIEALHHGFVMFDPEGRLIAMNQKYAEMHGPSSVVKIGVKYEDIVKSSLAKGVTRGAVGREEEWLEGWRNRPLDGSSDPEQVLPDGRIMQTSDRLMEDGSVVGLRIDVTDLKRAQQAAEAANKAKTDFMGVLSHELRTPLTVILGHARLARHVDRLPPAVALHEALKAHPEIAEEIEPHLKSLTGQIVNMMTRLERSGEHLLSLISEILDFAKLESGSQAIQPTQNDINEIVGPVEDQMRPMIEDKGLEFDVSVEPGEIYADANRVRQVLINLVGNAAKFTQTGSIRLHVVMDDNLVEFSVADTGIGIPEDQVSRVFEAFHQVDASSTRQFGGTGLGLAISRDIAEMHGGTLTASSVPGQGSTFVLRLPREPEESEKSTETPEERQNMVA</sequence>
<evidence type="ECO:0000256" key="11">
    <source>
        <dbReference type="SAM" id="MobiDB-lite"/>
    </source>
</evidence>
<dbReference type="InterPro" id="IPR042240">
    <property type="entry name" value="CHASE_sf"/>
</dbReference>
<dbReference type="PROSITE" id="PS50109">
    <property type="entry name" value="HIS_KIN"/>
    <property type="match status" value="1"/>
</dbReference>
<dbReference type="PANTHER" id="PTHR43711:SF26">
    <property type="entry name" value="SENSOR HISTIDINE KINASE RCSC"/>
    <property type="match status" value="1"/>
</dbReference>
<evidence type="ECO:0000313" key="15">
    <source>
        <dbReference type="Proteomes" id="UP001596353"/>
    </source>
</evidence>
<dbReference type="InterPro" id="IPR036890">
    <property type="entry name" value="HATPase_C_sf"/>
</dbReference>
<dbReference type="Gene3D" id="3.30.450.350">
    <property type="entry name" value="CHASE domain"/>
    <property type="match status" value="1"/>
</dbReference>
<keyword evidence="14" id="KW-0067">ATP-binding</keyword>
<gene>
    <name evidence="14" type="ORF">ACFQFQ_09270</name>
</gene>
<feature type="compositionally biased region" description="Basic and acidic residues" evidence="11">
    <location>
        <begin position="654"/>
        <end position="676"/>
    </location>
</feature>
<dbReference type="GO" id="GO:0005524">
    <property type="term" value="F:ATP binding"/>
    <property type="evidence" value="ECO:0007669"/>
    <property type="project" value="UniProtKB-KW"/>
</dbReference>
<dbReference type="SUPFAM" id="SSF47384">
    <property type="entry name" value="Homodimeric domain of signal transducing histidine kinase"/>
    <property type="match status" value="1"/>
</dbReference>
<dbReference type="SMART" id="SM00387">
    <property type="entry name" value="HATPase_c"/>
    <property type="match status" value="1"/>
</dbReference>
<keyword evidence="5" id="KW-0808">Transferase</keyword>
<evidence type="ECO:0000313" key="14">
    <source>
        <dbReference type="EMBL" id="MFC6759634.1"/>
    </source>
</evidence>
<dbReference type="Gene3D" id="3.30.565.10">
    <property type="entry name" value="Histidine kinase-like ATPase, C-terminal domain"/>
    <property type="match status" value="1"/>
</dbReference>